<comment type="caution">
    <text evidence="1">The sequence shown here is derived from an EMBL/GenBank/DDBJ whole genome shotgun (WGS) entry which is preliminary data.</text>
</comment>
<protein>
    <recommendedName>
        <fullName evidence="3">Helicase</fullName>
    </recommendedName>
</protein>
<dbReference type="EMBL" id="BAAADJ010000053">
    <property type="protein sequence ID" value="GAA0338149.1"/>
    <property type="molecule type" value="Genomic_DNA"/>
</dbReference>
<proteinExistence type="predicted"/>
<keyword evidence="2" id="KW-1185">Reference proteome</keyword>
<evidence type="ECO:0000313" key="1">
    <source>
        <dbReference type="EMBL" id="GAA0338149.1"/>
    </source>
</evidence>
<organism evidence="1 2">
    <name type="scientific">Bacillus carboniphilus</name>
    <dbReference type="NCBI Taxonomy" id="86663"/>
    <lineage>
        <taxon>Bacteria</taxon>
        <taxon>Bacillati</taxon>
        <taxon>Bacillota</taxon>
        <taxon>Bacilli</taxon>
        <taxon>Bacillales</taxon>
        <taxon>Bacillaceae</taxon>
        <taxon>Bacillus</taxon>
    </lineage>
</organism>
<gene>
    <name evidence="1" type="ORF">GCM10008967_30540</name>
</gene>
<sequence>MKTVEKTVGNLGFPEGATTAHIFNKVRDFGLELCPLELGPYLRLEYLDQPEGDSGNPLQQHQAPTGSITVASKILTKDDNFPKGFYLRRINGKLWLRGYIVDGLHVWNSSDRFVFCLKKVLN</sequence>
<name>A0ABN0WHX1_9BACI</name>
<dbReference type="Proteomes" id="UP001500782">
    <property type="component" value="Unassembled WGS sequence"/>
</dbReference>
<evidence type="ECO:0008006" key="3">
    <source>
        <dbReference type="Google" id="ProtNLM"/>
    </source>
</evidence>
<reference evidence="1 2" key="1">
    <citation type="journal article" date="2019" name="Int. J. Syst. Evol. Microbiol.">
        <title>The Global Catalogue of Microorganisms (GCM) 10K type strain sequencing project: providing services to taxonomists for standard genome sequencing and annotation.</title>
        <authorList>
            <consortium name="The Broad Institute Genomics Platform"/>
            <consortium name="The Broad Institute Genome Sequencing Center for Infectious Disease"/>
            <person name="Wu L."/>
            <person name="Ma J."/>
        </authorList>
    </citation>
    <scope>NUCLEOTIDE SEQUENCE [LARGE SCALE GENOMIC DNA]</scope>
    <source>
        <strain evidence="1 2">JCM 9731</strain>
    </source>
</reference>
<evidence type="ECO:0000313" key="2">
    <source>
        <dbReference type="Proteomes" id="UP001500782"/>
    </source>
</evidence>
<accession>A0ABN0WHX1</accession>